<dbReference type="Proteomes" id="UP001470230">
    <property type="component" value="Unassembled WGS sequence"/>
</dbReference>
<accession>A0ABR2K6I1</accession>
<protein>
    <submittedName>
        <fullName evidence="1">Uncharacterized protein</fullName>
    </submittedName>
</protein>
<keyword evidence="2" id="KW-1185">Reference proteome</keyword>
<evidence type="ECO:0000313" key="2">
    <source>
        <dbReference type="Proteomes" id="UP001470230"/>
    </source>
</evidence>
<name>A0ABR2K6I1_9EUKA</name>
<evidence type="ECO:0000313" key="1">
    <source>
        <dbReference type="EMBL" id="KAK8886740.1"/>
    </source>
</evidence>
<proteinExistence type="predicted"/>
<comment type="caution">
    <text evidence="1">The sequence shown here is derived from an EMBL/GenBank/DDBJ whole genome shotgun (WGS) entry which is preliminary data.</text>
</comment>
<reference evidence="1 2" key="1">
    <citation type="submission" date="2024-04" db="EMBL/GenBank/DDBJ databases">
        <title>Tritrichomonas musculus Genome.</title>
        <authorList>
            <person name="Alves-Ferreira E."/>
            <person name="Grigg M."/>
            <person name="Lorenzi H."/>
            <person name="Galac M."/>
        </authorList>
    </citation>
    <scope>NUCLEOTIDE SEQUENCE [LARGE SCALE GENOMIC DNA]</scope>
    <source>
        <strain evidence="1 2">EAF2021</strain>
    </source>
</reference>
<sequence length="366" mass="43739">MNKNVIFKRKNSICKLIEDFVYENEVQIRNIQDDESINNISLLLQNALGNEKKNYLDYILKEIEHQKEEIIQKRDYISMFRKEKANILNELIIKNRLLKRNIQTNIKKKNMSKKIIQIDDNPNNSISFENYHLLSNNQTKIIRANHIVLLQVYGQAKKIKKNNLFFLHNAIDELKLEIKRSFRHLQEEIDKYQRYFFTNQNKEYMEHVKASQQYYLVEISKLKAFNNEIVRSFDSLCNEFNISPIEYANKELKNKSTSVRRDVIYKELSKIYHIHKRIDIKSSAKIIIDYIIKNLKEKDNLIISNLKEKENSCSIIKEKIQRIEIKQQLALSKNGTLHPTIWDQSQSDIAKNIHDIKLMQKSLFKY</sequence>
<dbReference type="EMBL" id="JAPFFF010000007">
    <property type="protein sequence ID" value="KAK8886740.1"/>
    <property type="molecule type" value="Genomic_DNA"/>
</dbReference>
<organism evidence="1 2">
    <name type="scientific">Tritrichomonas musculus</name>
    <dbReference type="NCBI Taxonomy" id="1915356"/>
    <lineage>
        <taxon>Eukaryota</taxon>
        <taxon>Metamonada</taxon>
        <taxon>Parabasalia</taxon>
        <taxon>Tritrichomonadida</taxon>
        <taxon>Tritrichomonadidae</taxon>
        <taxon>Tritrichomonas</taxon>
    </lineage>
</organism>
<gene>
    <name evidence="1" type="ORF">M9Y10_042208</name>
</gene>